<reference evidence="1 2" key="1">
    <citation type="submission" date="2023-01" db="EMBL/GenBank/DDBJ databases">
        <title>Genome-based reclassification of Anoxybacillus geothermalis as a later heterotypic synonym of Anoxybacillus rupiensis.</title>
        <authorList>
            <person name="Inan Bektas K."/>
            <person name="Canakci S."/>
            <person name="Belduz A.A."/>
            <person name="Guler H.H."/>
        </authorList>
    </citation>
    <scope>NUCLEOTIDE SEQUENCE [LARGE SCALE GENOMIC DNA]</scope>
    <source>
        <strain evidence="1 2">DSM 17127</strain>
    </source>
</reference>
<proteinExistence type="predicted"/>
<dbReference type="Proteomes" id="UP001213979">
    <property type="component" value="Unassembled WGS sequence"/>
</dbReference>
<evidence type="ECO:0000313" key="1">
    <source>
        <dbReference type="EMBL" id="MDE8564380.1"/>
    </source>
</evidence>
<name>A0ABT5W4Z9_9BACL</name>
<organism evidence="1 2">
    <name type="scientific">Anoxybacteroides rupiense</name>
    <dbReference type="NCBI Taxonomy" id="311460"/>
    <lineage>
        <taxon>Bacteria</taxon>
        <taxon>Bacillati</taxon>
        <taxon>Bacillota</taxon>
        <taxon>Bacilli</taxon>
        <taxon>Bacillales</taxon>
        <taxon>Anoxybacillaceae</taxon>
        <taxon>Anoxybacteroides</taxon>
    </lineage>
</organism>
<gene>
    <name evidence="1" type="ORF">PNH38_10875</name>
</gene>
<sequence length="81" mass="9509">MLYRRSMILALDLSVKDQDPTRRSSRWLMQKPNGMFSTVGDKPRTCLRHAPAAKNRTTVIPAHRNGKYWHIKLYPYHTTNL</sequence>
<accession>A0ABT5W4Z9</accession>
<dbReference type="EMBL" id="JAQOTG010000009">
    <property type="protein sequence ID" value="MDE8564380.1"/>
    <property type="molecule type" value="Genomic_DNA"/>
</dbReference>
<comment type="caution">
    <text evidence="1">The sequence shown here is derived from an EMBL/GenBank/DDBJ whole genome shotgun (WGS) entry which is preliminary data.</text>
</comment>
<keyword evidence="2" id="KW-1185">Reference proteome</keyword>
<protein>
    <submittedName>
        <fullName evidence="1">Uncharacterized protein</fullName>
    </submittedName>
</protein>
<evidence type="ECO:0000313" key="2">
    <source>
        <dbReference type="Proteomes" id="UP001213979"/>
    </source>
</evidence>